<proteinExistence type="inferred from homology"/>
<dbReference type="NCBIfam" id="TIGR01171">
    <property type="entry name" value="rplB_bact"/>
    <property type="match status" value="1"/>
</dbReference>
<dbReference type="HAMAP" id="MF_01320_B">
    <property type="entry name" value="Ribosomal_uL2_B"/>
    <property type="match status" value="1"/>
</dbReference>
<dbReference type="InterPro" id="IPR008991">
    <property type="entry name" value="Translation_prot_SH3-like_sf"/>
</dbReference>
<dbReference type="FunFam" id="2.30.30.30:FF:000001">
    <property type="entry name" value="50S ribosomal protein L2"/>
    <property type="match status" value="1"/>
</dbReference>
<feature type="domain" description="Large ribosomal subunit protein uL2 C-terminal" evidence="5">
    <location>
        <begin position="126"/>
        <end position="254"/>
    </location>
</feature>
<dbReference type="SMART" id="SM01383">
    <property type="entry name" value="Ribosomal_L2"/>
    <property type="match status" value="1"/>
</dbReference>
<dbReference type="GO" id="GO:0002181">
    <property type="term" value="P:cytoplasmic translation"/>
    <property type="evidence" value="ECO:0007669"/>
    <property type="project" value="TreeGrafter"/>
</dbReference>
<dbReference type="PANTHER" id="PTHR13691">
    <property type="entry name" value="RIBOSOMAL PROTEIN L2"/>
    <property type="match status" value="1"/>
</dbReference>
<dbReference type="GO" id="GO:0003723">
    <property type="term" value="F:RNA binding"/>
    <property type="evidence" value="ECO:0007669"/>
    <property type="project" value="InterPro"/>
</dbReference>
<dbReference type="InterPro" id="IPR022671">
    <property type="entry name" value="Ribosomal_uL2_CS"/>
</dbReference>
<dbReference type="InterPro" id="IPR002171">
    <property type="entry name" value="Ribosomal_uL2"/>
</dbReference>
<dbReference type="Pfam" id="PF03947">
    <property type="entry name" value="Ribosomal_L2_C"/>
    <property type="match status" value="1"/>
</dbReference>
<evidence type="ECO:0000256" key="1">
    <source>
        <dbReference type="ARBA" id="ARBA00005636"/>
    </source>
</evidence>
<evidence type="ECO:0000256" key="4">
    <source>
        <dbReference type="SAM" id="MobiDB-lite"/>
    </source>
</evidence>
<sequence length="276" mass="30755">MPTRRLKPDTPSHRYMSVSTFEEITKKKPERKLTTALRKTGGRNNHGRITSRSRGGGHRRRYRIIDFKRNKFDSSAIIESIEYDPNRSPRIALVKYTDGEKMYIIAPEGVKVGDKIISSRENQIPFKTGNAMPLGKIPEGLLVHNIELKPGKGAQIARSAGSYARIMATERGMVTLKLPSGELRMVSEQCIATIGTVGNKSHENISIGKAGRSRWLGRRPKVRGVAMNPVDHPHGGGEGKSSGGRHPVSPWGVPAKGYRTRKKNKASDRYIIKRRK</sequence>
<dbReference type="InterPro" id="IPR005880">
    <property type="entry name" value="Ribosomal_uL2_bac/org-type"/>
</dbReference>
<keyword evidence="3" id="KW-0687">Ribonucleoprotein</keyword>
<dbReference type="GO" id="GO:0015934">
    <property type="term" value="C:large ribosomal subunit"/>
    <property type="evidence" value="ECO:0007669"/>
    <property type="project" value="InterPro"/>
</dbReference>
<dbReference type="FunFam" id="2.40.50.140:FF:000003">
    <property type="entry name" value="50S ribosomal protein L2"/>
    <property type="match status" value="1"/>
</dbReference>
<evidence type="ECO:0000256" key="2">
    <source>
        <dbReference type="ARBA" id="ARBA00022980"/>
    </source>
</evidence>
<comment type="similarity">
    <text evidence="1">Belongs to the universal ribosomal protein uL2 family.</text>
</comment>
<dbReference type="AlphaFoldDB" id="A0A382HAD4"/>
<dbReference type="Pfam" id="PF00181">
    <property type="entry name" value="Ribosomal_L2_N"/>
    <property type="match status" value="1"/>
</dbReference>
<gene>
    <name evidence="7" type="ORF">METZ01_LOCUS236567</name>
</gene>
<evidence type="ECO:0000259" key="5">
    <source>
        <dbReference type="SMART" id="SM01382"/>
    </source>
</evidence>
<dbReference type="PIRSF" id="PIRSF002158">
    <property type="entry name" value="Ribosomal_L2"/>
    <property type="match status" value="1"/>
</dbReference>
<dbReference type="InterPro" id="IPR022666">
    <property type="entry name" value="Ribosomal_uL2_RNA-bd_dom"/>
</dbReference>
<evidence type="ECO:0000259" key="6">
    <source>
        <dbReference type="SMART" id="SM01383"/>
    </source>
</evidence>
<dbReference type="InterPro" id="IPR014726">
    <property type="entry name" value="Ribosomal_uL2_dom3"/>
</dbReference>
<accession>A0A382HAD4</accession>
<organism evidence="7">
    <name type="scientific">marine metagenome</name>
    <dbReference type="NCBI Taxonomy" id="408172"/>
    <lineage>
        <taxon>unclassified sequences</taxon>
        <taxon>metagenomes</taxon>
        <taxon>ecological metagenomes</taxon>
    </lineage>
</organism>
<feature type="compositionally biased region" description="Basic and acidic residues" evidence="4">
    <location>
        <begin position="265"/>
        <end position="276"/>
    </location>
</feature>
<feature type="region of interest" description="Disordered" evidence="4">
    <location>
        <begin position="225"/>
        <end position="276"/>
    </location>
</feature>
<keyword evidence="2" id="KW-0689">Ribosomal protein</keyword>
<dbReference type="Gene3D" id="2.30.30.30">
    <property type="match status" value="1"/>
</dbReference>
<name>A0A382HAD4_9ZZZZ</name>
<dbReference type="Gene3D" id="2.40.50.140">
    <property type="entry name" value="Nucleic acid-binding proteins"/>
    <property type="match status" value="1"/>
</dbReference>
<evidence type="ECO:0000313" key="7">
    <source>
        <dbReference type="EMBL" id="SVB83713.1"/>
    </source>
</evidence>
<dbReference type="FunFam" id="4.10.950.10:FF:000001">
    <property type="entry name" value="50S ribosomal protein L2"/>
    <property type="match status" value="1"/>
</dbReference>
<dbReference type="PROSITE" id="PS00467">
    <property type="entry name" value="RIBOSOMAL_L2"/>
    <property type="match status" value="1"/>
</dbReference>
<dbReference type="InterPro" id="IPR012340">
    <property type="entry name" value="NA-bd_OB-fold"/>
</dbReference>
<reference evidence="7" key="1">
    <citation type="submission" date="2018-05" db="EMBL/GenBank/DDBJ databases">
        <authorList>
            <person name="Lanie J.A."/>
            <person name="Ng W.-L."/>
            <person name="Kazmierczak K.M."/>
            <person name="Andrzejewski T.M."/>
            <person name="Davidsen T.M."/>
            <person name="Wayne K.J."/>
            <person name="Tettelin H."/>
            <person name="Glass J.I."/>
            <person name="Rusch D."/>
            <person name="Podicherti R."/>
            <person name="Tsui H.-C.T."/>
            <person name="Winkler M.E."/>
        </authorList>
    </citation>
    <scope>NUCLEOTIDE SEQUENCE</scope>
</reference>
<feature type="domain" description="Large ribosomal subunit protein uL2 RNA-binding" evidence="6">
    <location>
        <begin position="42"/>
        <end position="118"/>
    </location>
</feature>
<dbReference type="GO" id="GO:0003735">
    <property type="term" value="F:structural constituent of ribosome"/>
    <property type="evidence" value="ECO:0007669"/>
    <property type="project" value="InterPro"/>
</dbReference>
<dbReference type="SUPFAM" id="SSF50249">
    <property type="entry name" value="Nucleic acid-binding proteins"/>
    <property type="match status" value="1"/>
</dbReference>
<dbReference type="Gene3D" id="4.10.950.10">
    <property type="entry name" value="Ribosomal protein L2, domain 3"/>
    <property type="match status" value="1"/>
</dbReference>
<dbReference type="SMART" id="SM01382">
    <property type="entry name" value="Ribosomal_L2_C"/>
    <property type="match status" value="1"/>
</dbReference>
<dbReference type="SUPFAM" id="SSF50104">
    <property type="entry name" value="Translation proteins SH3-like domain"/>
    <property type="match status" value="1"/>
</dbReference>
<dbReference type="InterPro" id="IPR014722">
    <property type="entry name" value="Rib_uL2_dom2"/>
</dbReference>
<dbReference type="PANTHER" id="PTHR13691:SF5">
    <property type="entry name" value="LARGE RIBOSOMAL SUBUNIT PROTEIN UL2M"/>
    <property type="match status" value="1"/>
</dbReference>
<protein>
    <submittedName>
        <fullName evidence="7">Uncharacterized protein</fullName>
    </submittedName>
</protein>
<evidence type="ECO:0000256" key="3">
    <source>
        <dbReference type="ARBA" id="ARBA00023274"/>
    </source>
</evidence>
<dbReference type="EMBL" id="UINC01059848">
    <property type="protein sequence ID" value="SVB83713.1"/>
    <property type="molecule type" value="Genomic_DNA"/>
</dbReference>
<dbReference type="GO" id="GO:0016740">
    <property type="term" value="F:transferase activity"/>
    <property type="evidence" value="ECO:0007669"/>
    <property type="project" value="InterPro"/>
</dbReference>
<dbReference type="InterPro" id="IPR022669">
    <property type="entry name" value="Ribosomal_uL2_C"/>
</dbReference>